<proteinExistence type="predicted"/>
<reference evidence="3 4" key="1">
    <citation type="submission" date="2019-05" db="EMBL/GenBank/DDBJ databases">
        <authorList>
            <person name="Farhan Ul Haque M."/>
        </authorList>
    </citation>
    <scope>NUCLEOTIDE SEQUENCE [LARGE SCALE GENOMIC DNA]</scope>
    <source>
        <strain evidence="3">2</strain>
    </source>
</reference>
<accession>A0A8B6MB41</accession>
<name>A0A8B6MB41_METTU</name>
<evidence type="ECO:0000313" key="4">
    <source>
        <dbReference type="Proteomes" id="UP000485880"/>
    </source>
</evidence>
<dbReference type="GO" id="GO:0003677">
    <property type="term" value="F:DNA binding"/>
    <property type="evidence" value="ECO:0007669"/>
    <property type="project" value="InterPro"/>
</dbReference>
<dbReference type="PANTHER" id="PTHR33055">
    <property type="entry name" value="TRANSPOSASE FOR INSERTION SEQUENCE ELEMENT IS1111A"/>
    <property type="match status" value="1"/>
</dbReference>
<dbReference type="AlphaFoldDB" id="A0A8B6MB41"/>
<dbReference type="Pfam" id="PF01695">
    <property type="entry name" value="IstB_IS21"/>
    <property type="match status" value="1"/>
</dbReference>
<dbReference type="Pfam" id="PF02371">
    <property type="entry name" value="Transposase_20"/>
    <property type="match status" value="1"/>
</dbReference>
<dbReference type="InterPro" id="IPR003346">
    <property type="entry name" value="Transposase_20"/>
</dbReference>
<dbReference type="InterPro" id="IPR002611">
    <property type="entry name" value="IstB_ATP-bd"/>
</dbReference>
<feature type="domain" description="Transposase IS116/IS110/IS902 C-terminal" evidence="2">
    <location>
        <begin position="3"/>
        <end position="85"/>
    </location>
</feature>
<dbReference type="PANTHER" id="PTHR33055:SF13">
    <property type="entry name" value="TRANSPOSASE"/>
    <property type="match status" value="1"/>
</dbReference>
<sequence>MDLTQIHGLGSYLALKLVGECGTNLAAWPSAKHFTSWLALAPHNKISGGKVLSSRTQRTSNRAASLLRLAAVAVGRTDTALGAFYRRLSARVGKSKAITATARKIAVLFYNTVRHDVIGDPTYADAVLDRLVHNAHRIEITGESLRRARGKQAKSA</sequence>
<dbReference type="Proteomes" id="UP000485880">
    <property type="component" value="Unassembled WGS sequence"/>
</dbReference>
<comment type="caution">
    <text evidence="3">The sequence shown here is derived from an EMBL/GenBank/DDBJ whole genome shotgun (WGS) entry which is preliminary data.</text>
</comment>
<dbReference type="EMBL" id="CABFMQ020000129">
    <property type="protein sequence ID" value="VTZ52112.1"/>
    <property type="molecule type" value="Genomic_DNA"/>
</dbReference>
<organism evidence="3 4">
    <name type="scientific">Methylocella tundrae</name>
    <dbReference type="NCBI Taxonomy" id="227605"/>
    <lineage>
        <taxon>Bacteria</taxon>
        <taxon>Pseudomonadati</taxon>
        <taxon>Pseudomonadota</taxon>
        <taxon>Alphaproteobacteria</taxon>
        <taxon>Hyphomicrobiales</taxon>
        <taxon>Beijerinckiaceae</taxon>
        <taxon>Methylocella</taxon>
    </lineage>
</organism>
<evidence type="ECO:0008006" key="5">
    <source>
        <dbReference type="Google" id="ProtNLM"/>
    </source>
</evidence>
<evidence type="ECO:0000313" key="3">
    <source>
        <dbReference type="EMBL" id="VTZ52112.1"/>
    </source>
</evidence>
<feature type="domain" description="IstB-like ATP-binding" evidence="1">
    <location>
        <begin position="88"/>
        <end position="152"/>
    </location>
</feature>
<keyword evidence="4" id="KW-1185">Reference proteome</keyword>
<dbReference type="GO" id="GO:0005524">
    <property type="term" value="F:ATP binding"/>
    <property type="evidence" value="ECO:0007669"/>
    <property type="project" value="InterPro"/>
</dbReference>
<dbReference type="InterPro" id="IPR047650">
    <property type="entry name" value="Transpos_IS110"/>
</dbReference>
<evidence type="ECO:0000259" key="1">
    <source>
        <dbReference type="Pfam" id="PF01695"/>
    </source>
</evidence>
<protein>
    <recommendedName>
        <fullName evidence="5">Transposase</fullName>
    </recommendedName>
</protein>
<evidence type="ECO:0000259" key="2">
    <source>
        <dbReference type="Pfam" id="PF02371"/>
    </source>
</evidence>
<gene>
    <name evidence="3" type="ORF">MPC4_680001</name>
</gene>
<dbReference type="GO" id="GO:0004803">
    <property type="term" value="F:transposase activity"/>
    <property type="evidence" value="ECO:0007669"/>
    <property type="project" value="InterPro"/>
</dbReference>
<dbReference type="GO" id="GO:0006313">
    <property type="term" value="P:DNA transposition"/>
    <property type="evidence" value="ECO:0007669"/>
    <property type="project" value="InterPro"/>
</dbReference>